<reference evidence="1 2" key="1">
    <citation type="submission" date="2019-09" db="EMBL/GenBank/DDBJ databases">
        <title>Flavobacterium sp. nov., isolated from glacier ice.</title>
        <authorList>
            <person name="Liu Q."/>
        </authorList>
    </citation>
    <scope>NUCLEOTIDE SEQUENCE [LARGE SCALE GENOMIC DNA]</scope>
    <source>
        <strain evidence="1 2">NBRC 112527</strain>
    </source>
</reference>
<evidence type="ECO:0000313" key="2">
    <source>
        <dbReference type="Proteomes" id="UP000490922"/>
    </source>
</evidence>
<dbReference type="OrthoDB" id="1330288at2"/>
<dbReference type="RefSeq" id="WP_151105968.1">
    <property type="nucleotide sequence ID" value="NZ_WAEM01000001.1"/>
</dbReference>
<evidence type="ECO:0000313" key="1">
    <source>
        <dbReference type="EMBL" id="KAB1157775.1"/>
    </source>
</evidence>
<protein>
    <submittedName>
        <fullName evidence="1">Uncharacterized protein</fullName>
    </submittedName>
</protein>
<dbReference type="EMBL" id="WAEM01000001">
    <property type="protein sequence ID" value="KAB1157775.1"/>
    <property type="molecule type" value="Genomic_DNA"/>
</dbReference>
<comment type="caution">
    <text evidence="1">The sequence shown here is derived from an EMBL/GenBank/DDBJ whole genome shotgun (WGS) entry which is preliminary data.</text>
</comment>
<name>A0A7J5AJR7_9FLAO</name>
<gene>
    <name evidence="1" type="ORF">F6464_01440</name>
</gene>
<proteinExistence type="predicted"/>
<accession>A0A7J5AJR7</accession>
<dbReference type="Proteomes" id="UP000490922">
    <property type="component" value="Unassembled WGS sequence"/>
</dbReference>
<sequence length="496" mass="59227">MKQKYILENYDTILKEIKNPKIIFSTDLNPFLENCASESYLIHQVDFIKQNGNTKYIIKKPIHNLHPKVCELNLEEVENNSEFDEFFPTILNELNISKYETSLRWSSKNESNTLYILQECEIEDLSQEKRFFLYCYHSLKNENDKIKKINKEKVFKFKSKERIEQYIHKKQYALENLAHRLIKEINPVNSSDIYQFSNNYDKIDCLKITYIYLEKLLRFIEKEYRNYLNVNIQIPYRSILVKEFEITDKLKEVKSRLLGSNINDQLLKLAYEPLLKIATINIQEKLTYYEFNYCTEFILTLYKQITFENSSEEAIKECLFDLNFNSTQFFDNLTDGILIELSKLENNIQKIDILYRLLKNYNQKQTRNFIKYNENLPSIKEQIISWIEEEIEYLSKKMKLDANQFTNVANNEDKIKFLTGLSVAQLSYFFALLIETGIIKHKNQADIFRFISENFKTENTAKISTDSIKTKYYNVETTTKIAIREKIIELLNLTKF</sequence>
<dbReference type="AlphaFoldDB" id="A0A7J5AJR7"/>
<keyword evidence="2" id="KW-1185">Reference proteome</keyword>
<organism evidence="1 2">
    <name type="scientific">Flavobacterium luteum</name>
    <dbReference type="NCBI Taxonomy" id="2026654"/>
    <lineage>
        <taxon>Bacteria</taxon>
        <taxon>Pseudomonadati</taxon>
        <taxon>Bacteroidota</taxon>
        <taxon>Flavobacteriia</taxon>
        <taxon>Flavobacteriales</taxon>
        <taxon>Flavobacteriaceae</taxon>
        <taxon>Flavobacterium</taxon>
    </lineage>
</organism>